<evidence type="ECO:0000256" key="1">
    <source>
        <dbReference type="ARBA" id="ARBA00004776"/>
    </source>
</evidence>
<dbReference type="InterPro" id="IPR029044">
    <property type="entry name" value="Nucleotide-diphossugar_trans"/>
</dbReference>
<dbReference type="RefSeq" id="WP_247955527.1">
    <property type="nucleotide sequence ID" value="NZ_CP078077.1"/>
</dbReference>
<dbReference type="EMBL" id="CP078077">
    <property type="protein sequence ID" value="UPL14656.1"/>
    <property type="molecule type" value="Genomic_DNA"/>
</dbReference>
<reference evidence="6 7" key="1">
    <citation type="submission" date="2021-06" db="EMBL/GenBank/DDBJ databases">
        <title>Genome-based taxonomic framework of Microbacterium strains isolated from marine environment, the description of four new species and reclassification of four preexisting species.</title>
        <authorList>
            <person name="Lee S.D."/>
            <person name="Kim S.-M."/>
            <person name="Byeon Y.-S."/>
            <person name="Yang H.L."/>
            <person name="Kim I.S."/>
        </authorList>
    </citation>
    <scope>NUCLEOTIDE SEQUENCE [LARGE SCALE GENOMIC DNA]</scope>
    <source>
        <strain evidence="6 7">SSW1-36</strain>
    </source>
</reference>
<keyword evidence="4" id="KW-0808">Transferase</keyword>
<comment type="similarity">
    <text evidence="2">Belongs to the glycosyltransferase 2 family.</text>
</comment>
<keyword evidence="3" id="KW-0328">Glycosyltransferase</keyword>
<dbReference type="Gene3D" id="3.90.550.10">
    <property type="entry name" value="Spore Coat Polysaccharide Biosynthesis Protein SpsA, Chain A"/>
    <property type="match status" value="1"/>
</dbReference>
<evidence type="ECO:0000259" key="5">
    <source>
        <dbReference type="Pfam" id="PF00535"/>
    </source>
</evidence>
<dbReference type="PANTHER" id="PTHR43179">
    <property type="entry name" value="RHAMNOSYLTRANSFERASE WBBL"/>
    <property type="match status" value="1"/>
</dbReference>
<evidence type="ECO:0000256" key="3">
    <source>
        <dbReference type="ARBA" id="ARBA00022676"/>
    </source>
</evidence>
<evidence type="ECO:0000256" key="4">
    <source>
        <dbReference type="ARBA" id="ARBA00022679"/>
    </source>
</evidence>
<sequence>MDERRMLGIIVVNYASAGLLAENLTATAAAVPDARIVVVDNRSTPEERARVEALSVANGWRLVPMDDNAGFGGGVNAGAAVAFDELGVTDILLLNPDARIDGRSVAALSAATAEGPSVASPRVEDAAGRVWFAGMDVYLGDGSMGGPRRRREHPDARRLPWLSGACLWFTHEAWDLTGGFDDAYFLYWEDVDISVRAARAGARLLVVDDALAVHDEGGTHRASAQRPEAKSELYYYYNIRNRLLFAGLLLDAADAEAWSRTAWSNARQVLLRGGRRQFLRPIAPLRAAWRGVRDGRRLLAQAGSQRGPAV</sequence>
<evidence type="ECO:0000313" key="7">
    <source>
        <dbReference type="Proteomes" id="UP000831963"/>
    </source>
</evidence>
<dbReference type="Pfam" id="PF00535">
    <property type="entry name" value="Glycos_transf_2"/>
    <property type="match status" value="1"/>
</dbReference>
<gene>
    <name evidence="6" type="ORF">KV396_09260</name>
</gene>
<organism evidence="6 7">
    <name type="scientific">Microbacterium galbinum</name>
    <dbReference type="NCBI Taxonomy" id="2851646"/>
    <lineage>
        <taxon>Bacteria</taxon>
        <taxon>Bacillati</taxon>
        <taxon>Actinomycetota</taxon>
        <taxon>Actinomycetes</taxon>
        <taxon>Micrococcales</taxon>
        <taxon>Microbacteriaceae</taxon>
        <taxon>Microbacterium</taxon>
    </lineage>
</organism>
<keyword evidence="7" id="KW-1185">Reference proteome</keyword>
<evidence type="ECO:0000313" key="6">
    <source>
        <dbReference type="EMBL" id="UPL14656.1"/>
    </source>
</evidence>
<protein>
    <submittedName>
        <fullName evidence="6">Glycosyltransferase family 2 protein</fullName>
    </submittedName>
</protein>
<comment type="pathway">
    <text evidence="1">Cell wall biogenesis; cell wall polysaccharide biosynthesis.</text>
</comment>
<dbReference type="InterPro" id="IPR001173">
    <property type="entry name" value="Glyco_trans_2-like"/>
</dbReference>
<dbReference type="SUPFAM" id="SSF53448">
    <property type="entry name" value="Nucleotide-diphospho-sugar transferases"/>
    <property type="match status" value="1"/>
</dbReference>
<evidence type="ECO:0000256" key="2">
    <source>
        <dbReference type="ARBA" id="ARBA00006739"/>
    </source>
</evidence>
<dbReference type="Proteomes" id="UP000831963">
    <property type="component" value="Chromosome"/>
</dbReference>
<dbReference type="PANTHER" id="PTHR43179:SF12">
    <property type="entry name" value="GALACTOFURANOSYLTRANSFERASE GLFT2"/>
    <property type="match status" value="1"/>
</dbReference>
<feature type="domain" description="Glycosyltransferase 2-like" evidence="5">
    <location>
        <begin position="9"/>
        <end position="106"/>
    </location>
</feature>
<accession>A0ABY4IPB9</accession>
<name>A0ABY4IPB9_9MICO</name>
<proteinExistence type="inferred from homology"/>